<name>A0ABD1GKZ4_SALDI</name>
<keyword evidence="4" id="KW-1185">Reference proteome</keyword>
<gene>
    <name evidence="3" type="ORF">AAHA92_21597</name>
</gene>
<comment type="caution">
    <text evidence="3">The sequence shown here is derived from an EMBL/GenBank/DDBJ whole genome shotgun (WGS) entry which is preliminary data.</text>
</comment>
<dbReference type="EMBL" id="JBEAFC010000008">
    <property type="protein sequence ID" value="KAL1544792.1"/>
    <property type="molecule type" value="Genomic_DNA"/>
</dbReference>
<proteinExistence type="predicted"/>
<reference evidence="3 4" key="1">
    <citation type="submission" date="2024-06" db="EMBL/GenBank/DDBJ databases">
        <title>A chromosome level genome sequence of Diviner's sage (Salvia divinorum).</title>
        <authorList>
            <person name="Ford S.A."/>
            <person name="Ro D.-K."/>
            <person name="Ness R.W."/>
            <person name="Phillips M.A."/>
        </authorList>
    </citation>
    <scope>NUCLEOTIDE SEQUENCE [LARGE SCALE GENOMIC DNA]</scope>
    <source>
        <strain evidence="3">SAF-2024a</strain>
        <tissue evidence="3">Leaf</tissue>
    </source>
</reference>
<dbReference type="Proteomes" id="UP001567538">
    <property type="component" value="Unassembled WGS sequence"/>
</dbReference>
<evidence type="ECO:0000259" key="2">
    <source>
        <dbReference type="Pfam" id="PF12222"/>
    </source>
</evidence>
<feature type="chain" id="PRO_5044890358" evidence="1">
    <location>
        <begin position="20"/>
        <end position="595"/>
    </location>
</feature>
<organism evidence="3 4">
    <name type="scientific">Salvia divinorum</name>
    <name type="common">Maria pastora</name>
    <name type="synonym">Diviner's sage</name>
    <dbReference type="NCBI Taxonomy" id="28513"/>
    <lineage>
        <taxon>Eukaryota</taxon>
        <taxon>Viridiplantae</taxon>
        <taxon>Streptophyta</taxon>
        <taxon>Embryophyta</taxon>
        <taxon>Tracheophyta</taxon>
        <taxon>Spermatophyta</taxon>
        <taxon>Magnoliopsida</taxon>
        <taxon>eudicotyledons</taxon>
        <taxon>Gunneridae</taxon>
        <taxon>Pentapetalae</taxon>
        <taxon>asterids</taxon>
        <taxon>lamiids</taxon>
        <taxon>Lamiales</taxon>
        <taxon>Lamiaceae</taxon>
        <taxon>Nepetoideae</taxon>
        <taxon>Mentheae</taxon>
        <taxon>Salviinae</taxon>
        <taxon>Salvia</taxon>
        <taxon>Salvia subgen. Calosphace</taxon>
    </lineage>
</organism>
<dbReference type="PANTHER" id="PTHR31104">
    <property type="entry name" value="PEPTIDE-N4-(N-ACETYL-BETA-GLUCOSAMINYL)ASPARAGINE AMIDASE A PROTEIN"/>
    <property type="match status" value="1"/>
</dbReference>
<dbReference type="AlphaFoldDB" id="A0ABD1GKZ4"/>
<keyword evidence="1" id="KW-0732">Signal</keyword>
<protein>
    <submittedName>
        <fullName evidence="3">Peptide-N4-(N-acetyl-beta-glucosaminyl)asparagine amidase A-like</fullName>
    </submittedName>
</protein>
<feature type="signal peptide" evidence="1">
    <location>
        <begin position="1"/>
        <end position="19"/>
    </location>
</feature>
<sequence>MHLSLLLLSVLVVLPLSGASPPPFQHHPFPRTRRTASSQHPKLIEVTRPLPYDSLTPACSLPLFNHSFGNTYNLPPTAANYSAPLDCTWSNAVLQFSGASNGTQYDRISAVWLAGAELLRTSTPEPTPEGISWTFRKDITRYSALLRRSNLTLSVMLENIVDDFYTGIFHVNITFLFYNLRKSPLGNKSSPRKLVHNRQPSFTPTASLELDQIPADLIIPVSAAGAGEEGFWFRFQSENDAVYREIQIPSNTYRAVIEVYVSAHGDDEFWYSNPPDYYIERNGLNITRGHGVYREVLVKLDDSVVGSVLPFPVIFTGGINPLFWDPIVAIGAFSLPSYKIELTPFLGMLLDDKPHYFGFGVAEAIPFWLVDANLHLWLDDGPVHVSAGLIKYRNPNNRIQRESSFAKLDGKFRTVGQRDSEFSGWVYSSAGNLTTRVITKLQFDNEVSYKSNGTIVNVEHKVTVQKQIEITMPSSGTVATSSVDSKYPLKLKTTSAARSGPENYLMSTDLEVSYEEEKKMDHFESQMKNKQKCKGWMLVQGNDVLSGAGATSQTYTVKDSLSCYSRKISANESAVVSDAENFLCGSMGVSGSSDS</sequence>
<accession>A0ABD1GKZ4</accession>
<dbReference type="InterPro" id="IPR056948">
    <property type="entry name" value="PNGaseA_N"/>
</dbReference>
<feature type="domain" description="Peptide N-acetyl-beta-D-glucosaminyl asparaginase amidase A N-terminal" evidence="2">
    <location>
        <begin position="56"/>
        <end position="393"/>
    </location>
</feature>
<evidence type="ECO:0000256" key="1">
    <source>
        <dbReference type="SAM" id="SignalP"/>
    </source>
</evidence>
<dbReference type="Pfam" id="PF12222">
    <property type="entry name" value="PNGaseA"/>
    <property type="match status" value="1"/>
</dbReference>
<evidence type="ECO:0000313" key="3">
    <source>
        <dbReference type="EMBL" id="KAL1544792.1"/>
    </source>
</evidence>
<evidence type="ECO:0000313" key="4">
    <source>
        <dbReference type="Proteomes" id="UP001567538"/>
    </source>
</evidence>
<dbReference type="InterPro" id="IPR021102">
    <property type="entry name" value="PNGase_A"/>
</dbReference>